<reference evidence="1 2" key="1">
    <citation type="journal article" date="2019" name="Int. J. Syst. Evol. Microbiol.">
        <title>The Global Catalogue of Microorganisms (GCM) 10K type strain sequencing project: providing services to taxonomists for standard genome sequencing and annotation.</title>
        <authorList>
            <consortium name="The Broad Institute Genomics Platform"/>
            <consortium name="The Broad Institute Genome Sequencing Center for Infectious Disease"/>
            <person name="Wu L."/>
            <person name="Ma J."/>
        </authorList>
    </citation>
    <scope>NUCLEOTIDE SEQUENCE [LARGE SCALE GENOMIC DNA]</scope>
    <source>
        <strain evidence="1 2">JCM 9383</strain>
    </source>
</reference>
<keyword evidence="2" id="KW-1185">Reference proteome</keyword>
<evidence type="ECO:0000313" key="1">
    <source>
        <dbReference type="EMBL" id="GAA2776988.1"/>
    </source>
</evidence>
<protein>
    <submittedName>
        <fullName evidence="1">DUF3052 domain-containing protein</fullName>
    </submittedName>
</protein>
<gene>
    <name evidence="1" type="ORF">GCM10010470_07320</name>
</gene>
<evidence type="ECO:0000313" key="2">
    <source>
        <dbReference type="Proteomes" id="UP001500979"/>
    </source>
</evidence>
<dbReference type="Proteomes" id="UP001500979">
    <property type="component" value="Unassembled WGS sequence"/>
</dbReference>
<accession>A0ABN3V3H1</accession>
<dbReference type="InterPro" id="IPR021412">
    <property type="entry name" value="DUF3052"/>
</dbReference>
<dbReference type="RefSeq" id="WP_344677908.1">
    <property type="nucleotide sequence ID" value="NZ_BAAAUX010000003.1"/>
</dbReference>
<sequence length="144" mass="15785">MVAAGDAGKGDVDVAERLDIEPEMVVQEIGWDEDVDDDVRAAIEERCGSELLDEDADEVVDVVLLWWRDDDGDLTDTLLDVMTPLADDGVIWVLTPKTGRDGYVEPSDIAEAASTSNLAQTSNVSVGDEWMGTRLGYRRAKTKR</sequence>
<name>A0ABN3V3H1_9PSEU</name>
<dbReference type="Pfam" id="PF11253">
    <property type="entry name" value="DUF3052"/>
    <property type="match status" value="1"/>
</dbReference>
<dbReference type="EMBL" id="BAAAUX010000003">
    <property type="protein sequence ID" value="GAA2776988.1"/>
    <property type="molecule type" value="Genomic_DNA"/>
</dbReference>
<organism evidence="1 2">
    <name type="scientific">Saccharopolyspora taberi</name>
    <dbReference type="NCBI Taxonomy" id="60895"/>
    <lineage>
        <taxon>Bacteria</taxon>
        <taxon>Bacillati</taxon>
        <taxon>Actinomycetota</taxon>
        <taxon>Actinomycetes</taxon>
        <taxon>Pseudonocardiales</taxon>
        <taxon>Pseudonocardiaceae</taxon>
        <taxon>Saccharopolyspora</taxon>
    </lineage>
</organism>
<proteinExistence type="predicted"/>
<comment type="caution">
    <text evidence="1">The sequence shown here is derived from an EMBL/GenBank/DDBJ whole genome shotgun (WGS) entry which is preliminary data.</text>
</comment>